<dbReference type="PIRSF" id="PIRSF034110">
    <property type="entry name" value="DUF1203"/>
    <property type="match status" value="1"/>
</dbReference>
<reference evidence="2 3" key="1">
    <citation type="submission" date="2020-04" db="EMBL/GenBank/DDBJ databases">
        <title>Rhodospirillaceae bacterium KN72 isolated from deep sea.</title>
        <authorList>
            <person name="Zhang D.-C."/>
        </authorList>
    </citation>
    <scope>NUCLEOTIDE SEQUENCE [LARGE SCALE GENOMIC DNA]</scope>
    <source>
        <strain evidence="2 3">KN72</strain>
    </source>
</reference>
<evidence type="ECO:0000256" key="1">
    <source>
        <dbReference type="SAM" id="MobiDB-lite"/>
    </source>
</evidence>
<protein>
    <submittedName>
        <fullName evidence="2">DUF1203 domain-containing protein</fullName>
    </submittedName>
</protein>
<accession>A0A7Y0DXS1</accession>
<name>A0A7Y0DXS1_9PROT</name>
<keyword evidence="3" id="KW-1185">Reference proteome</keyword>
<dbReference type="EMBL" id="JABBNT010000001">
    <property type="protein sequence ID" value="NMM43526.1"/>
    <property type="molecule type" value="Genomic_DNA"/>
</dbReference>
<dbReference type="RefSeq" id="WP_169623796.1">
    <property type="nucleotide sequence ID" value="NZ_JABBNT010000001.1"/>
</dbReference>
<organism evidence="2 3">
    <name type="scientific">Pacificispira spongiicola</name>
    <dbReference type="NCBI Taxonomy" id="2729598"/>
    <lineage>
        <taxon>Bacteria</taxon>
        <taxon>Pseudomonadati</taxon>
        <taxon>Pseudomonadota</taxon>
        <taxon>Alphaproteobacteria</taxon>
        <taxon>Rhodospirillales</taxon>
        <taxon>Rhodospirillaceae</taxon>
        <taxon>Pacificispira</taxon>
    </lineage>
</organism>
<dbReference type="InterPro" id="IPR009593">
    <property type="entry name" value="DUF1203"/>
</dbReference>
<evidence type="ECO:0000313" key="2">
    <source>
        <dbReference type="EMBL" id="NMM43526.1"/>
    </source>
</evidence>
<dbReference type="Pfam" id="PF06718">
    <property type="entry name" value="DUF1203"/>
    <property type="match status" value="1"/>
</dbReference>
<sequence>MTFKFVAMDTDTARHYQRGGTDAYGHKPEHQSSDGVGNPCRHCLQNIPEGADMLVLAHRPFPGTQPYAETGPIFLCGAECDRHPVSEELPDLFRDYEDILIRGYDANDRIRYGTGEVVSIAALPTALAARFENPDVAYVHMRSSRNNCFQCRVERA</sequence>
<dbReference type="Proteomes" id="UP000539372">
    <property type="component" value="Unassembled WGS sequence"/>
</dbReference>
<feature type="region of interest" description="Disordered" evidence="1">
    <location>
        <begin position="18"/>
        <end position="37"/>
    </location>
</feature>
<gene>
    <name evidence="2" type="ORF">HH303_03490</name>
</gene>
<evidence type="ECO:0000313" key="3">
    <source>
        <dbReference type="Proteomes" id="UP000539372"/>
    </source>
</evidence>
<dbReference type="AlphaFoldDB" id="A0A7Y0DXS1"/>
<comment type="caution">
    <text evidence="2">The sequence shown here is derived from an EMBL/GenBank/DDBJ whole genome shotgun (WGS) entry which is preliminary data.</text>
</comment>
<proteinExistence type="predicted"/>